<feature type="transmembrane region" description="Helical" evidence="1">
    <location>
        <begin position="49"/>
        <end position="69"/>
    </location>
</feature>
<keyword evidence="1" id="KW-0472">Membrane</keyword>
<evidence type="ECO:0000313" key="2">
    <source>
        <dbReference type="EMBL" id="GLC24479.1"/>
    </source>
</evidence>
<dbReference type="InterPro" id="IPR054261">
    <property type="entry name" value="DUF6992"/>
</dbReference>
<organism evidence="2 3">
    <name type="scientific">Roseisolibacter agri</name>
    <dbReference type="NCBI Taxonomy" id="2014610"/>
    <lineage>
        <taxon>Bacteria</taxon>
        <taxon>Pseudomonadati</taxon>
        <taxon>Gemmatimonadota</taxon>
        <taxon>Gemmatimonadia</taxon>
        <taxon>Gemmatimonadales</taxon>
        <taxon>Gemmatimonadaceae</taxon>
        <taxon>Roseisolibacter</taxon>
    </lineage>
</organism>
<proteinExistence type="predicted"/>
<dbReference type="Pfam" id="PF22503">
    <property type="entry name" value="DUF6992"/>
    <property type="match status" value="1"/>
</dbReference>
<feature type="transmembrane region" description="Helical" evidence="1">
    <location>
        <begin position="89"/>
        <end position="111"/>
    </location>
</feature>
<evidence type="ECO:0000313" key="3">
    <source>
        <dbReference type="Proteomes" id="UP001161325"/>
    </source>
</evidence>
<evidence type="ECO:0000256" key="1">
    <source>
        <dbReference type="SAM" id="Phobius"/>
    </source>
</evidence>
<keyword evidence="1" id="KW-0812">Transmembrane</keyword>
<reference evidence="2" key="1">
    <citation type="submission" date="2022-08" db="EMBL/GenBank/DDBJ databases">
        <title>Draft genome sequencing of Roseisolibacter agri AW1220.</title>
        <authorList>
            <person name="Tobiishi Y."/>
            <person name="Tonouchi A."/>
        </authorList>
    </citation>
    <scope>NUCLEOTIDE SEQUENCE</scope>
    <source>
        <strain evidence="2">AW1220</strain>
    </source>
</reference>
<keyword evidence="3" id="KW-1185">Reference proteome</keyword>
<accession>A0AA37VE14</accession>
<feature type="transmembrane region" description="Helical" evidence="1">
    <location>
        <begin position="17"/>
        <end position="37"/>
    </location>
</feature>
<protein>
    <submittedName>
        <fullName evidence="2">Uncharacterized protein</fullName>
    </submittedName>
</protein>
<keyword evidence="1" id="KW-1133">Transmembrane helix</keyword>
<comment type="caution">
    <text evidence="2">The sequence shown here is derived from an EMBL/GenBank/DDBJ whole genome shotgun (WGS) entry which is preliminary data.</text>
</comment>
<dbReference type="EMBL" id="BRXS01000002">
    <property type="protein sequence ID" value="GLC24479.1"/>
    <property type="molecule type" value="Genomic_DNA"/>
</dbReference>
<dbReference type="RefSeq" id="WP_284348928.1">
    <property type="nucleotide sequence ID" value="NZ_BRXS01000002.1"/>
</dbReference>
<gene>
    <name evidence="2" type="ORF">rosag_09920</name>
</gene>
<dbReference type="Proteomes" id="UP001161325">
    <property type="component" value="Unassembled WGS sequence"/>
</dbReference>
<dbReference type="AlphaFoldDB" id="A0AA37VE14"/>
<feature type="transmembrane region" description="Helical" evidence="1">
    <location>
        <begin position="118"/>
        <end position="139"/>
    </location>
</feature>
<sequence>MWSDTLLALERAHLLRVALWSGGSILAGSLLLALLAVRGRLAASALVKHFAIQTAAWGAVSLALVAAAWRGLALRDHAGATQLERVLWLNIGLDAGYVGVGATLAVTAWLLGRRLGGVGAGLGIVTQGLALLVLDLIAASQIRS</sequence>
<name>A0AA37VE14_9BACT</name>